<keyword evidence="3" id="KW-1185">Reference proteome</keyword>
<accession>A0A1S9PHJ4</accession>
<proteinExistence type="predicted"/>
<dbReference type="Pfam" id="PF07883">
    <property type="entry name" value="Cupin_2"/>
    <property type="match status" value="1"/>
</dbReference>
<dbReference type="PANTHER" id="PTHR36440:SF1">
    <property type="entry name" value="PUTATIVE (AFU_ORTHOLOGUE AFUA_8G07350)-RELATED"/>
    <property type="match status" value="1"/>
</dbReference>
<evidence type="ECO:0000259" key="1">
    <source>
        <dbReference type="Pfam" id="PF07883"/>
    </source>
</evidence>
<dbReference type="Proteomes" id="UP000189739">
    <property type="component" value="Unassembled WGS sequence"/>
</dbReference>
<sequence>MTTKQLPRTIVNPTHGYSVTFVVSGSENGNAYTIVEVTLPPGEGTGKHYHLDFTEEFEALEGILGITLGKTIIHLSPGDAPALVPVKAVHRFFNPGNAPVRFRCRITPARRFEKLLRIIYGLGDDGLLKPNGMPKSILHLALIYEIGESYLPGMPLGLQRGVFGIIARIARRRGKDKELEKYYTGIIEAYKAI</sequence>
<name>A0A1S9PHJ4_9SPHI</name>
<dbReference type="SUPFAM" id="SSF51182">
    <property type="entry name" value="RmlC-like cupins"/>
    <property type="match status" value="1"/>
</dbReference>
<dbReference type="STRING" id="1792845.BC343_25755"/>
<feature type="domain" description="Cupin type-2" evidence="1">
    <location>
        <begin position="36"/>
        <end position="102"/>
    </location>
</feature>
<organism evidence="2 3">
    <name type="scientific">Mucilaginibacter pedocola</name>
    <dbReference type="NCBI Taxonomy" id="1792845"/>
    <lineage>
        <taxon>Bacteria</taxon>
        <taxon>Pseudomonadati</taxon>
        <taxon>Bacteroidota</taxon>
        <taxon>Sphingobacteriia</taxon>
        <taxon>Sphingobacteriales</taxon>
        <taxon>Sphingobacteriaceae</taxon>
        <taxon>Mucilaginibacter</taxon>
    </lineage>
</organism>
<gene>
    <name evidence="2" type="ORF">BC343_25755</name>
</gene>
<dbReference type="InterPro" id="IPR053146">
    <property type="entry name" value="QDO-like"/>
</dbReference>
<dbReference type="InterPro" id="IPR013096">
    <property type="entry name" value="Cupin_2"/>
</dbReference>
<protein>
    <recommendedName>
        <fullName evidence="1">Cupin type-2 domain-containing protein</fullName>
    </recommendedName>
</protein>
<dbReference type="OrthoDB" id="72027at2"/>
<evidence type="ECO:0000313" key="3">
    <source>
        <dbReference type="Proteomes" id="UP000189739"/>
    </source>
</evidence>
<evidence type="ECO:0000313" key="2">
    <source>
        <dbReference type="EMBL" id="OOQ60421.1"/>
    </source>
</evidence>
<dbReference type="InterPro" id="IPR011051">
    <property type="entry name" value="RmlC_Cupin_sf"/>
</dbReference>
<reference evidence="2 3" key="1">
    <citation type="submission" date="2016-07" db="EMBL/GenBank/DDBJ databases">
        <title>Genomic analysis of zinc-resistant bacterium Mucilaginibacter pedocola TBZ30.</title>
        <authorList>
            <person name="Huang J."/>
            <person name="Tang J."/>
        </authorList>
    </citation>
    <scope>NUCLEOTIDE SEQUENCE [LARGE SCALE GENOMIC DNA]</scope>
    <source>
        <strain evidence="2 3">TBZ30</strain>
    </source>
</reference>
<dbReference type="AlphaFoldDB" id="A0A1S9PHJ4"/>
<dbReference type="RefSeq" id="WP_078347707.1">
    <property type="nucleotide sequence ID" value="NZ_MBTF01000007.1"/>
</dbReference>
<dbReference type="Gene3D" id="2.60.120.10">
    <property type="entry name" value="Jelly Rolls"/>
    <property type="match status" value="1"/>
</dbReference>
<dbReference type="PANTHER" id="PTHR36440">
    <property type="entry name" value="PUTATIVE (AFU_ORTHOLOGUE AFUA_8G07350)-RELATED"/>
    <property type="match status" value="1"/>
</dbReference>
<dbReference type="InterPro" id="IPR014710">
    <property type="entry name" value="RmlC-like_jellyroll"/>
</dbReference>
<dbReference type="EMBL" id="MBTF01000007">
    <property type="protein sequence ID" value="OOQ60421.1"/>
    <property type="molecule type" value="Genomic_DNA"/>
</dbReference>
<comment type="caution">
    <text evidence="2">The sequence shown here is derived from an EMBL/GenBank/DDBJ whole genome shotgun (WGS) entry which is preliminary data.</text>
</comment>